<evidence type="ECO:0000313" key="2">
    <source>
        <dbReference type="EMBL" id="MEO3690152.1"/>
    </source>
</evidence>
<organism evidence="2 3">
    <name type="scientific">Roseateles paludis</name>
    <dbReference type="NCBI Taxonomy" id="3145238"/>
    <lineage>
        <taxon>Bacteria</taxon>
        <taxon>Pseudomonadati</taxon>
        <taxon>Pseudomonadota</taxon>
        <taxon>Betaproteobacteria</taxon>
        <taxon>Burkholderiales</taxon>
        <taxon>Sphaerotilaceae</taxon>
        <taxon>Roseateles</taxon>
    </lineage>
</organism>
<dbReference type="RefSeq" id="WP_347702985.1">
    <property type="nucleotide sequence ID" value="NZ_JBDPZD010000001.1"/>
</dbReference>
<gene>
    <name evidence="2" type="ORF">ABDJ85_01640</name>
</gene>
<keyword evidence="3" id="KW-1185">Reference proteome</keyword>
<accession>A0ABV0FYM2</accession>
<comment type="caution">
    <text evidence="2">The sequence shown here is derived from an EMBL/GenBank/DDBJ whole genome shotgun (WGS) entry which is preliminary data.</text>
</comment>
<protein>
    <submittedName>
        <fullName evidence="2">RES family NAD+ phosphorylase</fullName>
    </submittedName>
</protein>
<feature type="domain" description="RES" evidence="1">
    <location>
        <begin position="53"/>
        <end position="187"/>
    </location>
</feature>
<evidence type="ECO:0000313" key="3">
    <source>
        <dbReference type="Proteomes" id="UP001495147"/>
    </source>
</evidence>
<dbReference type="Proteomes" id="UP001495147">
    <property type="component" value="Unassembled WGS sequence"/>
</dbReference>
<dbReference type="EMBL" id="JBDPZD010000001">
    <property type="protein sequence ID" value="MEO3690152.1"/>
    <property type="molecule type" value="Genomic_DNA"/>
</dbReference>
<dbReference type="SMART" id="SM00953">
    <property type="entry name" value="RES"/>
    <property type="match status" value="1"/>
</dbReference>
<name>A0ABV0FYM2_9BURK</name>
<sequence>MTVWRGVESQSQVATWRLVDSTAEHEALEDMLEGSKPPLPEGCEGLHYLLSTPFRYTSQYASRFRRPNEAGIWYGASSVEAVCAETAYWRHRFILDSAGIAKDGDGLLTLHTLFQTRVNGRALTLTEPPWDGGRALWTHGADYSHTQAVAAEARVHGIEWIRYESVRCPGTHCAAVLSPRALRTQQPFDMQEWICRATRSRVIVTHKESDSSYSWDF</sequence>
<reference evidence="2 3" key="1">
    <citation type="submission" date="2024-05" db="EMBL/GenBank/DDBJ databases">
        <title>Roseateles sp. DJS-2-20 16S ribosomal RNA gene Genome sequencing and assembly.</title>
        <authorList>
            <person name="Woo H."/>
        </authorList>
    </citation>
    <scope>NUCLEOTIDE SEQUENCE [LARGE SCALE GENOMIC DNA]</scope>
    <source>
        <strain evidence="2 3">DJS-2-20</strain>
    </source>
</reference>
<dbReference type="Pfam" id="PF08808">
    <property type="entry name" value="RES"/>
    <property type="match status" value="1"/>
</dbReference>
<proteinExistence type="predicted"/>
<evidence type="ECO:0000259" key="1">
    <source>
        <dbReference type="SMART" id="SM00953"/>
    </source>
</evidence>
<dbReference type="InterPro" id="IPR014914">
    <property type="entry name" value="RES_dom"/>
</dbReference>